<dbReference type="SUPFAM" id="SSF90123">
    <property type="entry name" value="ABC transporter transmembrane region"/>
    <property type="match status" value="1"/>
</dbReference>
<evidence type="ECO:0000313" key="11">
    <source>
        <dbReference type="Proteomes" id="UP001055911"/>
    </source>
</evidence>
<organism evidence="10 11">
    <name type="scientific">Fructilactobacillus cliffordii</name>
    <dbReference type="NCBI Taxonomy" id="2940299"/>
    <lineage>
        <taxon>Bacteria</taxon>
        <taxon>Bacillati</taxon>
        <taxon>Bacillota</taxon>
        <taxon>Bacilli</taxon>
        <taxon>Lactobacillales</taxon>
        <taxon>Lactobacillaceae</taxon>
        <taxon>Fructilactobacillus</taxon>
    </lineage>
</organism>
<dbReference type="InterPro" id="IPR027417">
    <property type="entry name" value="P-loop_NTPase"/>
</dbReference>
<keyword evidence="11" id="KW-1185">Reference proteome</keyword>
<evidence type="ECO:0000313" key="10">
    <source>
        <dbReference type="EMBL" id="USS89137.1"/>
    </source>
</evidence>
<evidence type="ECO:0000256" key="3">
    <source>
        <dbReference type="ARBA" id="ARBA00022741"/>
    </source>
</evidence>
<dbReference type="Gene3D" id="3.40.50.300">
    <property type="entry name" value="P-loop containing nucleotide triphosphate hydrolases"/>
    <property type="match status" value="1"/>
</dbReference>
<dbReference type="GO" id="GO:0016887">
    <property type="term" value="F:ATP hydrolysis activity"/>
    <property type="evidence" value="ECO:0007669"/>
    <property type="project" value="InterPro"/>
</dbReference>
<comment type="subcellular location">
    <subcellularLocation>
        <location evidence="1">Cell membrane</location>
        <topology evidence="1">Multi-pass membrane protein</topology>
    </subcellularLocation>
</comment>
<dbReference type="EMBL" id="CP097119">
    <property type="protein sequence ID" value="USS89137.1"/>
    <property type="molecule type" value="Genomic_DNA"/>
</dbReference>
<dbReference type="AlphaFoldDB" id="A0A9Q9E2V5"/>
<evidence type="ECO:0000256" key="7">
    <source>
        <dbReference type="SAM" id="Phobius"/>
    </source>
</evidence>
<dbReference type="CDD" id="cd18584">
    <property type="entry name" value="ABC_6TM_AarD_CydD"/>
    <property type="match status" value="1"/>
</dbReference>
<dbReference type="GO" id="GO:0034040">
    <property type="term" value="F:ATPase-coupled lipid transmembrane transporter activity"/>
    <property type="evidence" value="ECO:0007669"/>
    <property type="project" value="TreeGrafter"/>
</dbReference>
<keyword evidence="3" id="KW-0547">Nucleotide-binding</keyword>
<evidence type="ECO:0000259" key="9">
    <source>
        <dbReference type="PROSITE" id="PS50929"/>
    </source>
</evidence>
<dbReference type="PANTHER" id="PTHR24221:SF614">
    <property type="entry name" value="GLUTATHIONE_L-CYSTEINE TRANSPORT SYSTEM ATP-BINDING_PERMEASE PROTEIN CYDC"/>
    <property type="match status" value="1"/>
</dbReference>
<evidence type="ECO:0000256" key="6">
    <source>
        <dbReference type="ARBA" id="ARBA00023136"/>
    </source>
</evidence>
<gene>
    <name evidence="10" type="primary">cydD</name>
    <name evidence="10" type="ORF">M3M40_06585</name>
</gene>
<keyword evidence="6 7" id="KW-0472">Membrane</keyword>
<dbReference type="InterPro" id="IPR011527">
    <property type="entry name" value="ABC1_TM_dom"/>
</dbReference>
<feature type="transmembrane region" description="Helical" evidence="7">
    <location>
        <begin position="131"/>
        <end position="151"/>
    </location>
</feature>
<reference evidence="10" key="1">
    <citation type="submission" date="2022-05" db="EMBL/GenBank/DDBJ databases">
        <authorList>
            <person name="Oliphant S.A."/>
            <person name="Watson-Haigh N.S."/>
            <person name="Sumby K.M."/>
            <person name="Gardner J.M."/>
            <person name="Jiranek V."/>
        </authorList>
    </citation>
    <scope>NUCLEOTIDE SEQUENCE</scope>
    <source>
        <strain evidence="10">KI4_B1</strain>
    </source>
</reference>
<dbReference type="GO" id="GO:0042883">
    <property type="term" value="P:cysteine transport"/>
    <property type="evidence" value="ECO:0007669"/>
    <property type="project" value="InterPro"/>
</dbReference>
<dbReference type="InterPro" id="IPR003593">
    <property type="entry name" value="AAA+_ATPase"/>
</dbReference>
<dbReference type="Pfam" id="PF00005">
    <property type="entry name" value="ABC_tran"/>
    <property type="match status" value="1"/>
</dbReference>
<keyword evidence="5 7" id="KW-1133">Transmembrane helix</keyword>
<sequence>MFDQQLLSIPGIKKLIGKLSGLAVLQALTIVLEAVFLARALVVVWQREKIAALVVPVLSFFVFFALRYLITRIESQITDNFADHAVDQLKEQLLQQEFRLGPRMVADVGSGHVVTLALEGLNQVQNYLDLIVLKTINMAIIPWIIVAYIFFVDWLSAVILLLMFPVIILFMVILGLSAKSKSDQQYAEFKQMANVFVDSIRGLKTLKLFGLSKKYGDNIYRVSENYRKSTMSVLKVALLSTFALDFFTTISIAIVAVLLGQALIVGSIGLLPALIILILCPDYFFPVRDYGDDYHATLDGKNALTEINRILVIPAPHSEVPLVDFQNWAKDSQLDVRDLNFTYPQADQPALSDLNFTLHGDSNVGIIGKSGAGKSTLLNVLGGWLQPDATEKDQPLVVDGQAVDSLAQPAWQKHISYIPQHPYIFAGTIAQNVAFYKPVADKAAIQQAVHQAGLDKFIAELPQGLETVIGEGGRGISGGQAQRIALARALLDTERTILLFDEPTAHLDLETEYELKQIMTKVFHNHLVFFSTHRLHWVSAMDYVLVMDQGRIVEQGTPAELKQKNGVYQELVNEIRGENNAE</sequence>
<dbReference type="PROSITE" id="PS50929">
    <property type="entry name" value="ABC_TM1F"/>
    <property type="match status" value="1"/>
</dbReference>
<dbReference type="InterPro" id="IPR003439">
    <property type="entry name" value="ABC_transporter-like_ATP-bd"/>
</dbReference>
<dbReference type="PANTHER" id="PTHR24221">
    <property type="entry name" value="ATP-BINDING CASSETTE SUB-FAMILY B"/>
    <property type="match status" value="1"/>
</dbReference>
<dbReference type="PROSITE" id="PS50893">
    <property type="entry name" value="ABC_TRANSPORTER_2"/>
    <property type="match status" value="1"/>
</dbReference>
<dbReference type="GO" id="GO:0005524">
    <property type="term" value="F:ATP binding"/>
    <property type="evidence" value="ECO:0007669"/>
    <property type="project" value="UniProtKB-KW"/>
</dbReference>
<keyword evidence="2 7" id="KW-0812">Transmembrane</keyword>
<dbReference type="NCBIfam" id="TIGR02857">
    <property type="entry name" value="CydD"/>
    <property type="match status" value="1"/>
</dbReference>
<accession>A0A9Q9E2V5</accession>
<feature type="domain" description="ABC transporter" evidence="8">
    <location>
        <begin position="334"/>
        <end position="574"/>
    </location>
</feature>
<evidence type="ECO:0000256" key="5">
    <source>
        <dbReference type="ARBA" id="ARBA00022989"/>
    </source>
</evidence>
<feature type="transmembrane region" description="Helical" evidence="7">
    <location>
        <begin position="236"/>
        <end position="258"/>
    </location>
</feature>
<dbReference type="InterPro" id="IPR036640">
    <property type="entry name" value="ABC1_TM_sf"/>
</dbReference>
<proteinExistence type="predicted"/>
<dbReference type="InterPro" id="IPR017871">
    <property type="entry name" value="ABC_transporter-like_CS"/>
</dbReference>
<dbReference type="SUPFAM" id="SSF52540">
    <property type="entry name" value="P-loop containing nucleoside triphosphate hydrolases"/>
    <property type="match status" value="1"/>
</dbReference>
<feature type="transmembrane region" description="Helical" evidence="7">
    <location>
        <begin position="21"/>
        <end position="44"/>
    </location>
</feature>
<dbReference type="SMART" id="SM00382">
    <property type="entry name" value="AAA"/>
    <property type="match status" value="1"/>
</dbReference>
<dbReference type="RefSeq" id="WP_252766654.1">
    <property type="nucleotide sequence ID" value="NZ_CP097119.1"/>
</dbReference>
<feature type="transmembrane region" description="Helical" evidence="7">
    <location>
        <begin position="157"/>
        <end position="176"/>
    </location>
</feature>
<dbReference type="GO" id="GO:0005886">
    <property type="term" value="C:plasma membrane"/>
    <property type="evidence" value="ECO:0007669"/>
    <property type="project" value="UniProtKB-SubCell"/>
</dbReference>
<feature type="domain" description="ABC transmembrane type-1" evidence="9">
    <location>
        <begin position="22"/>
        <end position="299"/>
    </location>
</feature>
<name>A0A9Q9E2V5_9LACO</name>
<evidence type="ECO:0000256" key="1">
    <source>
        <dbReference type="ARBA" id="ARBA00004651"/>
    </source>
</evidence>
<dbReference type="PROSITE" id="PS00211">
    <property type="entry name" value="ABC_TRANSPORTER_1"/>
    <property type="match status" value="1"/>
</dbReference>
<keyword evidence="4" id="KW-0067">ATP-binding</keyword>
<evidence type="ECO:0000256" key="4">
    <source>
        <dbReference type="ARBA" id="ARBA00022840"/>
    </source>
</evidence>
<dbReference type="GO" id="GO:0140359">
    <property type="term" value="F:ABC-type transporter activity"/>
    <property type="evidence" value="ECO:0007669"/>
    <property type="project" value="InterPro"/>
</dbReference>
<dbReference type="Pfam" id="PF00664">
    <property type="entry name" value="ABC_membrane"/>
    <property type="match status" value="1"/>
</dbReference>
<evidence type="ECO:0000259" key="8">
    <source>
        <dbReference type="PROSITE" id="PS50893"/>
    </source>
</evidence>
<evidence type="ECO:0000256" key="2">
    <source>
        <dbReference type="ARBA" id="ARBA00022692"/>
    </source>
</evidence>
<dbReference type="InterPro" id="IPR039421">
    <property type="entry name" value="Type_1_exporter"/>
</dbReference>
<protein>
    <submittedName>
        <fullName evidence="10">Thiol reductant ABC exporter subunit CydD</fullName>
    </submittedName>
</protein>
<dbReference type="InterPro" id="IPR014216">
    <property type="entry name" value="ABC_transptr_CydD"/>
</dbReference>
<dbReference type="Proteomes" id="UP001055911">
    <property type="component" value="Chromosome"/>
</dbReference>
<dbReference type="Gene3D" id="1.20.1560.10">
    <property type="entry name" value="ABC transporter type 1, transmembrane domain"/>
    <property type="match status" value="1"/>
</dbReference>
<feature type="transmembrane region" description="Helical" evidence="7">
    <location>
        <begin position="50"/>
        <end position="70"/>
    </location>
</feature>
<feature type="transmembrane region" description="Helical" evidence="7">
    <location>
        <begin position="264"/>
        <end position="285"/>
    </location>
</feature>